<dbReference type="Gene3D" id="3.60.110.10">
    <property type="entry name" value="Carbon-nitrogen hydrolase"/>
    <property type="match status" value="1"/>
</dbReference>
<keyword evidence="5" id="KW-1185">Reference proteome</keyword>
<dbReference type="GO" id="GO:0016811">
    <property type="term" value="F:hydrolase activity, acting on carbon-nitrogen (but not peptide) bonds, in linear amides"/>
    <property type="evidence" value="ECO:0007669"/>
    <property type="project" value="InterPro"/>
</dbReference>
<comment type="similarity">
    <text evidence="1">Belongs to the carbon-nitrogen hydrolase superfamily. NIT1/NIT2 family.</text>
</comment>
<gene>
    <name evidence="4" type="ORF">CS062_21895</name>
</gene>
<dbReference type="PROSITE" id="PS01227">
    <property type="entry name" value="UPF0012"/>
    <property type="match status" value="1"/>
</dbReference>
<organism evidence="4 5">
    <name type="scientific">Roseateles chitinivorans</name>
    <dbReference type="NCBI Taxonomy" id="2917965"/>
    <lineage>
        <taxon>Bacteria</taxon>
        <taxon>Pseudomonadati</taxon>
        <taxon>Pseudomonadota</taxon>
        <taxon>Betaproteobacteria</taxon>
        <taxon>Burkholderiales</taxon>
        <taxon>Sphaerotilaceae</taxon>
        <taxon>Roseateles</taxon>
    </lineage>
</organism>
<reference evidence="4 5" key="1">
    <citation type="submission" date="2017-11" db="EMBL/GenBank/DDBJ databases">
        <title>Draft genome sequence of Mitsuaria sp. HWN-4.</title>
        <authorList>
            <person name="Gundlapally S.R."/>
        </authorList>
    </citation>
    <scope>NUCLEOTIDE SEQUENCE [LARGE SCALE GENOMIC DNA]</scope>
    <source>
        <strain evidence="4 5">HWN-4</strain>
    </source>
</reference>
<protein>
    <submittedName>
        <fullName evidence="4">Acyltransferase</fullName>
    </submittedName>
</protein>
<dbReference type="PROSITE" id="PS50263">
    <property type="entry name" value="CN_HYDROLASE"/>
    <property type="match status" value="1"/>
</dbReference>
<dbReference type="InterPro" id="IPR036526">
    <property type="entry name" value="C-N_Hydrolase_sf"/>
</dbReference>
<dbReference type="SUPFAM" id="SSF56317">
    <property type="entry name" value="Carbon-nitrogen hydrolase"/>
    <property type="match status" value="1"/>
</dbReference>
<comment type="caution">
    <text evidence="4">The sequence shown here is derived from an EMBL/GenBank/DDBJ whole genome shotgun (WGS) entry which is preliminary data.</text>
</comment>
<dbReference type="Pfam" id="PF00795">
    <property type="entry name" value="CN_hydrolase"/>
    <property type="match status" value="1"/>
</dbReference>
<evidence type="ECO:0000313" key="4">
    <source>
        <dbReference type="EMBL" id="PIM51035.1"/>
    </source>
</evidence>
<proteinExistence type="inferred from homology"/>
<dbReference type="InterPro" id="IPR001110">
    <property type="entry name" value="UPF0012_CS"/>
</dbReference>
<keyword evidence="2" id="KW-0378">Hydrolase</keyword>
<dbReference type="AlphaFoldDB" id="A0A2G9C3U2"/>
<evidence type="ECO:0000313" key="5">
    <source>
        <dbReference type="Proteomes" id="UP000231501"/>
    </source>
</evidence>
<sequence length="291" mass="31763">MSTPTPQAARPVTVAAIQMVSGPRLEENLERAGHWIGEAARQGARLVSLPEYFCLMGHKDTDKLPYAERPGDVDAPIQGALRRAARAHGVWILGGTLPMAIDGASVPAERVRNTTCVFAPDGTMAARYDKLHLFCYDNGRERYDEGRVLQAGEAPVSFDAPIADGPTLRVGLSICYDLRFPELFRAMSFGGPRPLDLISVPAAFTYTTGQAHWELLLRARAVENQAYVIAAAQGGTHENGRRTWGHSLIVDPWGEVLACLPEGEGLAIARLDPARIAQVREQLPALQHRRL</sequence>
<dbReference type="PANTHER" id="PTHR23088:SF27">
    <property type="entry name" value="DEAMINATED GLUTATHIONE AMIDASE"/>
    <property type="match status" value="1"/>
</dbReference>
<dbReference type="Proteomes" id="UP000231501">
    <property type="component" value="Unassembled WGS sequence"/>
</dbReference>
<dbReference type="OrthoDB" id="9811121at2"/>
<evidence type="ECO:0000259" key="3">
    <source>
        <dbReference type="PROSITE" id="PS50263"/>
    </source>
</evidence>
<dbReference type="InterPro" id="IPR045254">
    <property type="entry name" value="Nit1/2_C-N_Hydrolase"/>
</dbReference>
<dbReference type="InterPro" id="IPR003010">
    <property type="entry name" value="C-N_Hydrolase"/>
</dbReference>
<feature type="domain" description="CN hydrolase" evidence="3">
    <location>
        <begin position="12"/>
        <end position="273"/>
    </location>
</feature>
<name>A0A2G9C3U2_9BURK</name>
<dbReference type="GO" id="GO:0016746">
    <property type="term" value="F:acyltransferase activity"/>
    <property type="evidence" value="ECO:0007669"/>
    <property type="project" value="UniProtKB-KW"/>
</dbReference>
<evidence type="ECO:0000256" key="1">
    <source>
        <dbReference type="ARBA" id="ARBA00010613"/>
    </source>
</evidence>
<evidence type="ECO:0000256" key="2">
    <source>
        <dbReference type="ARBA" id="ARBA00022801"/>
    </source>
</evidence>
<dbReference type="PANTHER" id="PTHR23088">
    <property type="entry name" value="NITRILASE-RELATED"/>
    <property type="match status" value="1"/>
</dbReference>
<dbReference type="CDD" id="cd07572">
    <property type="entry name" value="nit"/>
    <property type="match status" value="1"/>
</dbReference>
<keyword evidence="4" id="KW-0012">Acyltransferase</keyword>
<dbReference type="RefSeq" id="WP_099863688.1">
    <property type="nucleotide sequence ID" value="NZ_PEOG01000083.1"/>
</dbReference>
<dbReference type="EMBL" id="PEOG01000083">
    <property type="protein sequence ID" value="PIM51035.1"/>
    <property type="molecule type" value="Genomic_DNA"/>
</dbReference>
<keyword evidence="4" id="KW-0808">Transferase</keyword>
<accession>A0A2G9C3U2</accession>